<evidence type="ECO:0000313" key="1">
    <source>
        <dbReference type="EMBL" id="KAH3782662.1"/>
    </source>
</evidence>
<dbReference type="AlphaFoldDB" id="A0A9D4IRU4"/>
<sequence length="80" mass="9418">MTKQMYTTDFGIKTKYRYLLRGENECATLNYKNLTKQNIKIVKQLQLWSCGLEPTDNQHWHEVQTIGTINLPVSGQRCRQ</sequence>
<gene>
    <name evidence="1" type="ORF">DPMN_160581</name>
</gene>
<name>A0A9D4IRU4_DREPO</name>
<accession>A0A9D4IRU4</accession>
<organism evidence="1 2">
    <name type="scientific">Dreissena polymorpha</name>
    <name type="common">Zebra mussel</name>
    <name type="synonym">Mytilus polymorpha</name>
    <dbReference type="NCBI Taxonomy" id="45954"/>
    <lineage>
        <taxon>Eukaryota</taxon>
        <taxon>Metazoa</taxon>
        <taxon>Spiralia</taxon>
        <taxon>Lophotrochozoa</taxon>
        <taxon>Mollusca</taxon>
        <taxon>Bivalvia</taxon>
        <taxon>Autobranchia</taxon>
        <taxon>Heteroconchia</taxon>
        <taxon>Euheterodonta</taxon>
        <taxon>Imparidentia</taxon>
        <taxon>Neoheterodontei</taxon>
        <taxon>Myida</taxon>
        <taxon>Dreissenoidea</taxon>
        <taxon>Dreissenidae</taxon>
        <taxon>Dreissena</taxon>
    </lineage>
</organism>
<reference evidence="1" key="1">
    <citation type="journal article" date="2019" name="bioRxiv">
        <title>The Genome of the Zebra Mussel, Dreissena polymorpha: A Resource for Invasive Species Research.</title>
        <authorList>
            <person name="McCartney M.A."/>
            <person name="Auch B."/>
            <person name="Kono T."/>
            <person name="Mallez S."/>
            <person name="Zhang Y."/>
            <person name="Obille A."/>
            <person name="Becker A."/>
            <person name="Abrahante J.E."/>
            <person name="Garbe J."/>
            <person name="Badalamenti J.P."/>
            <person name="Herman A."/>
            <person name="Mangelson H."/>
            <person name="Liachko I."/>
            <person name="Sullivan S."/>
            <person name="Sone E.D."/>
            <person name="Koren S."/>
            <person name="Silverstein K.A.T."/>
            <person name="Beckman K.B."/>
            <person name="Gohl D.M."/>
        </authorList>
    </citation>
    <scope>NUCLEOTIDE SEQUENCE</scope>
    <source>
        <strain evidence="1">Duluth1</strain>
        <tissue evidence="1">Whole animal</tissue>
    </source>
</reference>
<dbReference type="EMBL" id="JAIWYP010000008">
    <property type="protein sequence ID" value="KAH3782662.1"/>
    <property type="molecule type" value="Genomic_DNA"/>
</dbReference>
<feature type="non-terminal residue" evidence="1">
    <location>
        <position position="1"/>
    </location>
</feature>
<keyword evidence="2" id="KW-1185">Reference proteome</keyword>
<protein>
    <submittedName>
        <fullName evidence="1">Uncharacterized protein</fullName>
    </submittedName>
</protein>
<proteinExistence type="predicted"/>
<comment type="caution">
    <text evidence="1">The sequence shown here is derived from an EMBL/GenBank/DDBJ whole genome shotgun (WGS) entry which is preliminary data.</text>
</comment>
<dbReference type="Proteomes" id="UP000828390">
    <property type="component" value="Unassembled WGS sequence"/>
</dbReference>
<evidence type="ECO:0000313" key="2">
    <source>
        <dbReference type="Proteomes" id="UP000828390"/>
    </source>
</evidence>
<dbReference type="PROSITE" id="PS50231">
    <property type="entry name" value="RICIN_B_LECTIN"/>
    <property type="match status" value="1"/>
</dbReference>
<reference evidence="1" key="2">
    <citation type="submission" date="2020-11" db="EMBL/GenBank/DDBJ databases">
        <authorList>
            <person name="McCartney M.A."/>
            <person name="Auch B."/>
            <person name="Kono T."/>
            <person name="Mallez S."/>
            <person name="Becker A."/>
            <person name="Gohl D.M."/>
            <person name="Silverstein K.A.T."/>
            <person name="Koren S."/>
            <person name="Bechman K.B."/>
            <person name="Herman A."/>
            <person name="Abrahante J.E."/>
            <person name="Garbe J."/>
        </authorList>
    </citation>
    <scope>NUCLEOTIDE SEQUENCE</scope>
    <source>
        <strain evidence="1">Duluth1</strain>
        <tissue evidence="1">Whole animal</tissue>
    </source>
</reference>